<dbReference type="InterPro" id="IPR020846">
    <property type="entry name" value="MFS_dom"/>
</dbReference>
<feature type="transmembrane region" description="Helical" evidence="6">
    <location>
        <begin position="179"/>
        <end position="203"/>
    </location>
</feature>
<feature type="transmembrane region" description="Helical" evidence="6">
    <location>
        <begin position="20"/>
        <end position="39"/>
    </location>
</feature>
<dbReference type="InterPro" id="IPR011701">
    <property type="entry name" value="MFS"/>
</dbReference>
<gene>
    <name evidence="8" type="ORF">DMP06_00895</name>
</gene>
<keyword evidence="5 6" id="KW-0472">Membrane</keyword>
<protein>
    <submittedName>
        <fullName evidence="8">MFS transporter</fullName>
    </submittedName>
</protein>
<name>A0A3N0B4F7_9ACTN</name>
<dbReference type="InterPro" id="IPR050189">
    <property type="entry name" value="MFS_Efflux_Transporters"/>
</dbReference>
<dbReference type="PANTHER" id="PTHR43124">
    <property type="entry name" value="PURINE EFFLUX PUMP PBUE"/>
    <property type="match status" value="1"/>
</dbReference>
<dbReference type="AlphaFoldDB" id="A0A3N0B4F7"/>
<dbReference type="Proteomes" id="UP000269591">
    <property type="component" value="Unassembled WGS sequence"/>
</dbReference>
<evidence type="ECO:0000256" key="5">
    <source>
        <dbReference type="ARBA" id="ARBA00023136"/>
    </source>
</evidence>
<evidence type="ECO:0000313" key="9">
    <source>
        <dbReference type="Proteomes" id="UP000269591"/>
    </source>
</evidence>
<feature type="transmembrane region" description="Helical" evidence="6">
    <location>
        <begin position="297"/>
        <end position="315"/>
    </location>
</feature>
<dbReference type="OrthoDB" id="9773404at2"/>
<dbReference type="Pfam" id="PF07690">
    <property type="entry name" value="MFS_1"/>
    <property type="match status" value="1"/>
</dbReference>
<dbReference type="SUPFAM" id="SSF103473">
    <property type="entry name" value="MFS general substrate transporter"/>
    <property type="match status" value="1"/>
</dbReference>
<feature type="transmembrane region" description="Helical" evidence="6">
    <location>
        <begin position="263"/>
        <end position="285"/>
    </location>
</feature>
<dbReference type="GO" id="GO:0022857">
    <property type="term" value="F:transmembrane transporter activity"/>
    <property type="evidence" value="ECO:0007669"/>
    <property type="project" value="InterPro"/>
</dbReference>
<organism evidence="8 9">
    <name type="scientific">Slackia equolifaciens</name>
    <dbReference type="NCBI Taxonomy" id="498718"/>
    <lineage>
        <taxon>Bacteria</taxon>
        <taxon>Bacillati</taxon>
        <taxon>Actinomycetota</taxon>
        <taxon>Coriobacteriia</taxon>
        <taxon>Eggerthellales</taxon>
        <taxon>Eggerthellaceae</taxon>
        <taxon>Slackia</taxon>
    </lineage>
</organism>
<dbReference type="RefSeq" id="WP_123207856.1">
    <property type="nucleotide sequence ID" value="NZ_JBHTHO010000011.1"/>
</dbReference>
<evidence type="ECO:0000256" key="1">
    <source>
        <dbReference type="ARBA" id="ARBA00004651"/>
    </source>
</evidence>
<evidence type="ECO:0000313" key="8">
    <source>
        <dbReference type="EMBL" id="RNL41997.1"/>
    </source>
</evidence>
<feature type="transmembrane region" description="Helical" evidence="6">
    <location>
        <begin position="87"/>
        <end position="104"/>
    </location>
</feature>
<keyword evidence="4 6" id="KW-1133">Transmembrane helix</keyword>
<feature type="transmembrane region" description="Helical" evidence="6">
    <location>
        <begin position="355"/>
        <end position="379"/>
    </location>
</feature>
<evidence type="ECO:0000259" key="7">
    <source>
        <dbReference type="PROSITE" id="PS50850"/>
    </source>
</evidence>
<dbReference type="PANTHER" id="PTHR43124:SF3">
    <property type="entry name" value="CHLORAMPHENICOL EFFLUX PUMP RV0191"/>
    <property type="match status" value="1"/>
</dbReference>
<feature type="transmembrane region" description="Helical" evidence="6">
    <location>
        <begin position="110"/>
        <end position="129"/>
    </location>
</feature>
<feature type="transmembrane region" description="Helical" evidence="6">
    <location>
        <begin position="391"/>
        <end position="413"/>
    </location>
</feature>
<accession>A0A3N0B4F7</accession>
<comment type="subcellular location">
    <subcellularLocation>
        <location evidence="1">Cell membrane</location>
        <topology evidence="1">Multi-pass membrane protein</topology>
    </subcellularLocation>
</comment>
<evidence type="ECO:0000256" key="4">
    <source>
        <dbReference type="ARBA" id="ARBA00022989"/>
    </source>
</evidence>
<feature type="transmembrane region" description="Helical" evidence="6">
    <location>
        <begin position="150"/>
        <end position="173"/>
    </location>
</feature>
<dbReference type="GO" id="GO:0005886">
    <property type="term" value="C:plasma membrane"/>
    <property type="evidence" value="ECO:0007669"/>
    <property type="project" value="UniProtKB-SubCell"/>
</dbReference>
<dbReference type="EMBL" id="QIBX01000001">
    <property type="protein sequence ID" value="RNL41997.1"/>
    <property type="molecule type" value="Genomic_DNA"/>
</dbReference>
<feature type="domain" description="Major facilitator superfamily (MFS) profile" evidence="7">
    <location>
        <begin position="22"/>
        <end position="417"/>
    </location>
</feature>
<reference evidence="9" key="1">
    <citation type="submission" date="2018-05" db="EMBL/GenBank/DDBJ databases">
        <title>Genome Sequencing of selected type strains of the family Eggerthellaceae.</title>
        <authorList>
            <person name="Danylec N."/>
            <person name="Stoll D.A."/>
            <person name="Doetsch A."/>
            <person name="Huch M."/>
        </authorList>
    </citation>
    <scope>NUCLEOTIDE SEQUENCE [LARGE SCALE GENOMIC DNA]</scope>
    <source>
        <strain evidence="9">DSM 24851</strain>
    </source>
</reference>
<evidence type="ECO:0000256" key="6">
    <source>
        <dbReference type="SAM" id="Phobius"/>
    </source>
</evidence>
<comment type="caution">
    <text evidence="8">The sequence shown here is derived from an EMBL/GenBank/DDBJ whole genome shotgun (WGS) entry which is preliminary data.</text>
</comment>
<feature type="transmembrane region" description="Helical" evidence="6">
    <location>
        <begin position="321"/>
        <end position="343"/>
    </location>
</feature>
<dbReference type="InterPro" id="IPR036259">
    <property type="entry name" value="MFS_trans_sf"/>
</dbReference>
<evidence type="ECO:0000256" key="3">
    <source>
        <dbReference type="ARBA" id="ARBA00022692"/>
    </source>
</evidence>
<feature type="transmembrane region" description="Helical" evidence="6">
    <location>
        <begin position="224"/>
        <end position="243"/>
    </location>
</feature>
<feature type="transmembrane region" description="Helical" evidence="6">
    <location>
        <begin position="59"/>
        <end position="80"/>
    </location>
</feature>
<keyword evidence="2" id="KW-1003">Cell membrane</keyword>
<proteinExistence type="predicted"/>
<dbReference type="CDD" id="cd06174">
    <property type="entry name" value="MFS"/>
    <property type="match status" value="1"/>
</dbReference>
<keyword evidence="9" id="KW-1185">Reference proteome</keyword>
<keyword evidence="3 6" id="KW-0812">Transmembrane</keyword>
<evidence type="ECO:0000256" key="2">
    <source>
        <dbReference type="ARBA" id="ARBA00022475"/>
    </source>
</evidence>
<sequence>MAGNAHGEKSYKDLSAPHRWMLLILVSMGSSVIYGPIYLKMVFYDPLMQALGCTNTELNTLVSIYGIAAVVFYFFSGVIADKIRVRTLSWIGYLGVALLTFYYATLPSYGTLVVVFILYAVFSILIWWGTRYKLVRMICDEEEYSQKIGLSYGIYGAIGLVLSLIQAAVVAAFPSAQMGVTALLIISGVLILICGALAFFFIPKFEGEIVADAKMFDFRAAGQALKIPAVWFAALTMFCVYFVNVGATFSTPFMSGVLAAPVALVSIISIVRSYGITVFSSPIFGWISKKVGSPSKVIFCGMIGAIVCLAALILLPHNPSILVVVAVLVCLLSFATNGLYGIASGQLAEAHIPPHLFGTGVGLISIIGLCPDAFLHTWFGVIMDQQGNDAYTTIFMILIAFCVGGMLFAALTLRAGKKNLAKMEAAGEKAE</sequence>
<dbReference type="Gene3D" id="1.20.1250.20">
    <property type="entry name" value="MFS general substrate transporter like domains"/>
    <property type="match status" value="2"/>
</dbReference>
<dbReference type="PROSITE" id="PS50850">
    <property type="entry name" value="MFS"/>
    <property type="match status" value="1"/>
</dbReference>